<keyword evidence="2" id="KW-1185">Reference proteome</keyword>
<reference evidence="1" key="1">
    <citation type="submission" date="2023-11" db="EMBL/GenBank/DDBJ databases">
        <authorList>
            <person name="Poullet M."/>
        </authorList>
    </citation>
    <scope>NUCLEOTIDE SEQUENCE</scope>
    <source>
        <strain evidence="1">E1834</strain>
    </source>
</reference>
<gene>
    <name evidence="1" type="ORF">MENTE1834_LOCUS30567</name>
</gene>
<organism evidence="1 2">
    <name type="scientific">Meloidogyne enterolobii</name>
    <name type="common">Root-knot nematode worm</name>
    <name type="synonym">Meloidogyne mayaguensis</name>
    <dbReference type="NCBI Taxonomy" id="390850"/>
    <lineage>
        <taxon>Eukaryota</taxon>
        <taxon>Metazoa</taxon>
        <taxon>Ecdysozoa</taxon>
        <taxon>Nematoda</taxon>
        <taxon>Chromadorea</taxon>
        <taxon>Rhabditida</taxon>
        <taxon>Tylenchina</taxon>
        <taxon>Tylenchomorpha</taxon>
        <taxon>Tylenchoidea</taxon>
        <taxon>Meloidogynidae</taxon>
        <taxon>Meloidogyninae</taxon>
        <taxon>Meloidogyne</taxon>
    </lineage>
</organism>
<proteinExistence type="predicted"/>
<dbReference type="Proteomes" id="UP001497535">
    <property type="component" value="Unassembled WGS sequence"/>
</dbReference>
<evidence type="ECO:0000313" key="1">
    <source>
        <dbReference type="EMBL" id="CAK5083243.1"/>
    </source>
</evidence>
<protein>
    <submittedName>
        <fullName evidence="1">Uncharacterized protein</fullName>
    </submittedName>
</protein>
<dbReference type="EMBL" id="CAVMJV010000050">
    <property type="protein sequence ID" value="CAK5083243.1"/>
    <property type="molecule type" value="Genomic_DNA"/>
</dbReference>
<comment type="caution">
    <text evidence="1">The sequence shown here is derived from an EMBL/GenBank/DDBJ whole genome shotgun (WGS) entry which is preliminary data.</text>
</comment>
<name>A0ACB0ZYI1_MELEN</name>
<sequence length="106" mass="12835">MNSRCAYMDKFGVFMIEQLREVRPNQHLSIEEAKEYFKLCERLINVIEEIDARREYMEQKRRKEEGILAEEEELNIAAVKEENIKNELVEENVLSNEFYVEDKRLF</sequence>
<accession>A0ACB0ZYI1</accession>
<evidence type="ECO:0000313" key="2">
    <source>
        <dbReference type="Proteomes" id="UP001497535"/>
    </source>
</evidence>